<accession>A0A1L3GQS6</accession>
<gene>
    <name evidence="1" type="ORF">A7E78_10650</name>
</gene>
<organism evidence="1 2">
    <name type="scientific">Syntrophotalea acetylenivorans</name>
    <dbReference type="NCBI Taxonomy" id="1842532"/>
    <lineage>
        <taxon>Bacteria</taxon>
        <taxon>Pseudomonadati</taxon>
        <taxon>Thermodesulfobacteriota</taxon>
        <taxon>Desulfuromonadia</taxon>
        <taxon>Desulfuromonadales</taxon>
        <taxon>Syntrophotaleaceae</taxon>
        <taxon>Syntrophotalea</taxon>
    </lineage>
</organism>
<reference evidence="1 2" key="1">
    <citation type="journal article" date="2017" name="Genome Announc.">
        <title>Complete Genome Sequences of Two Acetylene-Fermenting Pelobacter acetylenicus Strains.</title>
        <authorList>
            <person name="Sutton J.M."/>
            <person name="Baesman S.M."/>
            <person name="Fierst J.L."/>
            <person name="Poret-Peterson A.T."/>
            <person name="Oremland R.S."/>
            <person name="Dunlap D.S."/>
            <person name="Akob D.M."/>
        </authorList>
    </citation>
    <scope>NUCLEOTIDE SEQUENCE [LARGE SCALE GENOMIC DNA]</scope>
    <source>
        <strain evidence="1 2">SFB93</strain>
    </source>
</reference>
<keyword evidence="2" id="KW-1185">Reference proteome</keyword>
<dbReference type="Proteomes" id="UP000182517">
    <property type="component" value="Chromosome"/>
</dbReference>
<proteinExistence type="predicted"/>
<evidence type="ECO:0000313" key="1">
    <source>
        <dbReference type="EMBL" id="APG28265.1"/>
    </source>
</evidence>
<evidence type="ECO:0000313" key="2">
    <source>
        <dbReference type="Proteomes" id="UP000182517"/>
    </source>
</evidence>
<sequence>MKVLNPATPTINVGKKKGPIKIAIDFRKRGRPKKSPARCARSKVFGLLLPSITACPTQWQGIFCFLFVAAWTKRKASGGTRPAGVVIRKSTLLKLKQKSKQTIISAGLARPGALLFLTTKKSNQKKVAPPFARLRRVPSLREF</sequence>
<protein>
    <submittedName>
        <fullName evidence="1">Uncharacterized protein</fullName>
    </submittedName>
</protein>
<dbReference type="EMBL" id="CP015519">
    <property type="protein sequence ID" value="APG28265.1"/>
    <property type="molecule type" value="Genomic_DNA"/>
</dbReference>
<dbReference type="KEGG" id="pef:A7E78_10650"/>
<name>A0A1L3GQS6_9BACT</name>
<dbReference type="AlphaFoldDB" id="A0A1L3GQS6"/>